<evidence type="ECO:0000259" key="2">
    <source>
        <dbReference type="SMART" id="SM00852"/>
    </source>
</evidence>
<dbReference type="HAMAP" id="MF_00226_B">
    <property type="entry name" value="CinA_B"/>
    <property type="match status" value="1"/>
</dbReference>
<dbReference type="InterPro" id="IPR008136">
    <property type="entry name" value="CinA_C"/>
</dbReference>
<dbReference type="Gene3D" id="3.90.950.20">
    <property type="entry name" value="CinA-like"/>
    <property type="match status" value="1"/>
</dbReference>
<evidence type="ECO:0000313" key="3">
    <source>
        <dbReference type="EMBL" id="EEP59941.1"/>
    </source>
</evidence>
<organism evidence="3 4">
    <name type="scientific">Sulfurihydrogenibium yellowstonense SS-5</name>
    <dbReference type="NCBI Taxonomy" id="432331"/>
    <lineage>
        <taxon>Bacteria</taxon>
        <taxon>Pseudomonadati</taxon>
        <taxon>Aquificota</taxon>
        <taxon>Aquificia</taxon>
        <taxon>Aquificales</taxon>
        <taxon>Hydrogenothermaceae</taxon>
        <taxon>Sulfurihydrogenibium</taxon>
    </lineage>
</organism>
<dbReference type="Pfam" id="PF00994">
    <property type="entry name" value="MoCF_biosynth"/>
    <property type="match status" value="1"/>
</dbReference>
<evidence type="ECO:0000256" key="1">
    <source>
        <dbReference type="HAMAP-Rule" id="MF_00226"/>
    </source>
</evidence>
<dbReference type="NCBIfam" id="TIGR00199">
    <property type="entry name" value="PncC_domain"/>
    <property type="match status" value="1"/>
</dbReference>
<dbReference type="SUPFAM" id="SSF142433">
    <property type="entry name" value="CinA-like"/>
    <property type="match status" value="1"/>
</dbReference>
<dbReference type="InterPro" id="IPR036425">
    <property type="entry name" value="MoaB/Mog-like_dom_sf"/>
</dbReference>
<comment type="caution">
    <text evidence="3">The sequence shown here is derived from an EMBL/GenBank/DDBJ whole genome shotgun (WGS) entry which is preliminary data.</text>
</comment>
<dbReference type="PIRSF" id="PIRSF006728">
    <property type="entry name" value="CinA"/>
    <property type="match status" value="1"/>
</dbReference>
<dbReference type="EMBL" id="ABZS01000184">
    <property type="protein sequence ID" value="EEP59941.1"/>
    <property type="molecule type" value="Genomic_DNA"/>
</dbReference>
<dbReference type="CDD" id="cd00885">
    <property type="entry name" value="cinA"/>
    <property type="match status" value="1"/>
</dbReference>
<dbReference type="OrthoDB" id="9801454at2"/>
<name>C4FLV8_9AQUI</name>
<accession>C4FLV8</accession>
<feature type="domain" description="MoaB/Mog" evidence="2">
    <location>
        <begin position="4"/>
        <end position="172"/>
    </location>
</feature>
<dbReference type="Proteomes" id="UP000005540">
    <property type="component" value="Unassembled WGS sequence"/>
</dbReference>
<dbReference type="AlphaFoldDB" id="C4FLV8"/>
<dbReference type="PANTHER" id="PTHR13939">
    <property type="entry name" value="NICOTINAMIDE-NUCLEOTIDE AMIDOHYDROLASE PNCC"/>
    <property type="match status" value="1"/>
</dbReference>
<dbReference type="Gene3D" id="3.40.980.10">
    <property type="entry name" value="MoaB/Mog-like domain"/>
    <property type="match status" value="1"/>
</dbReference>
<proteinExistence type="inferred from homology"/>
<gene>
    <name evidence="3" type="ORF">SULYE_1562</name>
</gene>
<protein>
    <recommendedName>
        <fullName evidence="1">CinA-like protein</fullName>
    </recommendedName>
</protein>
<keyword evidence="4" id="KW-1185">Reference proteome</keyword>
<dbReference type="SMART" id="SM00852">
    <property type="entry name" value="MoCF_biosynth"/>
    <property type="match status" value="1"/>
</dbReference>
<dbReference type="PANTHER" id="PTHR13939:SF0">
    <property type="entry name" value="NMN AMIDOHYDROLASE-LIKE PROTEIN YFAY"/>
    <property type="match status" value="1"/>
</dbReference>
<dbReference type="RefSeq" id="WP_007547977.1">
    <property type="nucleotide sequence ID" value="NZ_ABZS01000184.1"/>
</dbReference>
<dbReference type="InterPro" id="IPR008135">
    <property type="entry name" value="Competence-induced_CinA"/>
</dbReference>
<dbReference type="InterPro" id="IPR036653">
    <property type="entry name" value="CinA-like_C"/>
</dbReference>
<dbReference type="InterPro" id="IPR050101">
    <property type="entry name" value="CinA"/>
</dbReference>
<sequence>MKAIIIITGSEFVQGRKQDKNGLFIAKNLFERGVDVQGIIISPDSHYELVNYIKFALDRADLVFISGGLGPTTDDNTRIAVSEAIGVPLIYNEDWLNKLKTYYKTNNVEITEERKSMAKIPYGSVIIENPVGRAVGFIKVLDDVKKAVVALPGVPSEMEPMFYKALEMLNINEKKRYTKLFRVFGIKELDLNYFLNDMKDLSYNFSPKGIDVFLYDTNFESFKEKEKKIKDRLGTFIYAEDNLEMEEVVGKLLKENKKTVATAESSTGGLIVSRLVNVPGSSEYVLGGIVSYANEVKINLLKVNEKDIKNFGAVSEPVAKQMVEGVRNLINSDLAVSDTGIAGPSGESPGKPLGLHYIGFTDGKETKVYKEIYQGSRNDVRLYISQFALNLIRLYLINKS</sequence>
<dbReference type="InterPro" id="IPR001453">
    <property type="entry name" value="MoaB/Mog_dom"/>
</dbReference>
<evidence type="ECO:0000313" key="4">
    <source>
        <dbReference type="Proteomes" id="UP000005540"/>
    </source>
</evidence>
<comment type="similarity">
    <text evidence="1">Belongs to the CinA family.</text>
</comment>
<dbReference type="Pfam" id="PF02464">
    <property type="entry name" value="CinA"/>
    <property type="match status" value="1"/>
</dbReference>
<dbReference type="SUPFAM" id="SSF53218">
    <property type="entry name" value="Molybdenum cofactor biosynthesis proteins"/>
    <property type="match status" value="1"/>
</dbReference>
<reference evidence="3 4" key="1">
    <citation type="submission" date="2009-04" db="EMBL/GenBank/DDBJ databases">
        <authorList>
            <person name="Reysenbach A.-L."/>
            <person name="Heidelberg J.F."/>
            <person name="Nelson W.C."/>
        </authorList>
    </citation>
    <scope>NUCLEOTIDE SEQUENCE [LARGE SCALE GENOMIC DNA]</scope>
    <source>
        <strain evidence="3 4">SS-5</strain>
    </source>
</reference>